<dbReference type="EMBL" id="FOQD01000001">
    <property type="protein sequence ID" value="SFH52976.1"/>
    <property type="molecule type" value="Genomic_DNA"/>
</dbReference>
<dbReference type="InterPro" id="IPR014914">
    <property type="entry name" value="RES_dom"/>
</dbReference>
<dbReference type="RefSeq" id="WP_092046679.1">
    <property type="nucleotide sequence ID" value="NZ_FOQD01000001.1"/>
</dbReference>
<dbReference type="Proteomes" id="UP000199518">
    <property type="component" value="Unassembled WGS sequence"/>
</dbReference>
<evidence type="ECO:0000313" key="2">
    <source>
        <dbReference type="EMBL" id="SFH52976.1"/>
    </source>
</evidence>
<dbReference type="OrthoDB" id="282294at2"/>
<reference evidence="3" key="1">
    <citation type="submission" date="2016-10" db="EMBL/GenBank/DDBJ databases">
        <authorList>
            <person name="Varghese N."/>
            <person name="Submissions S."/>
        </authorList>
    </citation>
    <scope>NUCLEOTIDE SEQUENCE [LARGE SCALE GENOMIC DNA]</scope>
    <source>
        <strain evidence="3">DSM 26348</strain>
    </source>
</reference>
<feature type="domain" description="RES" evidence="1">
    <location>
        <begin position="17"/>
        <end position="143"/>
    </location>
</feature>
<dbReference type="AlphaFoldDB" id="A0A1I3AT42"/>
<protein>
    <submittedName>
        <fullName evidence="2">RES domain-containing protein</fullName>
    </submittedName>
</protein>
<dbReference type="STRING" id="1576369.SAMN05421753_10134"/>
<sequence>MTLTAFRLTQSKFVDAAFDGEGARLYGGRWNSPGTRMVYVASSLSLATLELLVHLEDIALLDRLYQVIVIEFDERLVQVLDDSLLSPAWNSPAPTSETQIIGDRWIASGTSAILSVPSAVTVNERNYPLNPAHADFRFIQIQPPVPFRIDPRLKRMG</sequence>
<dbReference type="SMART" id="SM00953">
    <property type="entry name" value="RES"/>
    <property type="match status" value="1"/>
</dbReference>
<gene>
    <name evidence="2" type="ORF">SAMN05421753_10134</name>
</gene>
<evidence type="ECO:0000313" key="3">
    <source>
        <dbReference type="Proteomes" id="UP000199518"/>
    </source>
</evidence>
<proteinExistence type="predicted"/>
<keyword evidence="3" id="KW-1185">Reference proteome</keyword>
<dbReference type="Pfam" id="PF08808">
    <property type="entry name" value="RES"/>
    <property type="match status" value="1"/>
</dbReference>
<evidence type="ECO:0000259" key="1">
    <source>
        <dbReference type="SMART" id="SM00953"/>
    </source>
</evidence>
<organism evidence="2 3">
    <name type="scientific">Planctomicrobium piriforme</name>
    <dbReference type="NCBI Taxonomy" id="1576369"/>
    <lineage>
        <taxon>Bacteria</taxon>
        <taxon>Pseudomonadati</taxon>
        <taxon>Planctomycetota</taxon>
        <taxon>Planctomycetia</taxon>
        <taxon>Planctomycetales</taxon>
        <taxon>Planctomycetaceae</taxon>
        <taxon>Planctomicrobium</taxon>
    </lineage>
</organism>
<name>A0A1I3AT42_9PLAN</name>
<accession>A0A1I3AT42</accession>